<organism evidence="1">
    <name type="scientific">marine sediment metagenome</name>
    <dbReference type="NCBI Taxonomy" id="412755"/>
    <lineage>
        <taxon>unclassified sequences</taxon>
        <taxon>metagenomes</taxon>
        <taxon>ecological metagenomes</taxon>
    </lineage>
</organism>
<dbReference type="AlphaFoldDB" id="X1DM09"/>
<proteinExistence type="predicted"/>
<protein>
    <submittedName>
        <fullName evidence="1">Uncharacterized protein</fullName>
    </submittedName>
</protein>
<dbReference type="EMBL" id="BART01035879">
    <property type="protein sequence ID" value="GAH06019.1"/>
    <property type="molecule type" value="Genomic_DNA"/>
</dbReference>
<name>X1DM09_9ZZZZ</name>
<reference evidence="1" key="1">
    <citation type="journal article" date="2014" name="Front. Microbiol.">
        <title>High frequency of phylogenetically diverse reductive dehalogenase-homologous genes in deep subseafloor sedimentary metagenomes.</title>
        <authorList>
            <person name="Kawai M."/>
            <person name="Futagami T."/>
            <person name="Toyoda A."/>
            <person name="Takaki Y."/>
            <person name="Nishi S."/>
            <person name="Hori S."/>
            <person name="Arai W."/>
            <person name="Tsubouchi T."/>
            <person name="Morono Y."/>
            <person name="Uchiyama I."/>
            <person name="Ito T."/>
            <person name="Fujiyama A."/>
            <person name="Inagaki F."/>
            <person name="Takami H."/>
        </authorList>
    </citation>
    <scope>NUCLEOTIDE SEQUENCE</scope>
    <source>
        <strain evidence="1">Expedition CK06-06</strain>
    </source>
</reference>
<sequence>TPVTPEEVSDFLIQEDFEVVSGPRMIQVDNYKEAVKSSFS</sequence>
<evidence type="ECO:0000313" key="1">
    <source>
        <dbReference type="EMBL" id="GAH06019.1"/>
    </source>
</evidence>
<gene>
    <name evidence="1" type="ORF">S01H4_60738</name>
</gene>
<comment type="caution">
    <text evidence="1">The sequence shown here is derived from an EMBL/GenBank/DDBJ whole genome shotgun (WGS) entry which is preliminary data.</text>
</comment>
<accession>X1DM09</accession>
<feature type="non-terminal residue" evidence="1">
    <location>
        <position position="1"/>
    </location>
</feature>